<protein>
    <submittedName>
        <fullName evidence="6">SIS domain-containing protein</fullName>
    </submittedName>
</protein>
<dbReference type="PANTHER" id="PTHR30514:SF1">
    <property type="entry name" value="HTH-TYPE TRANSCRIPTIONAL REGULATOR HEXR-RELATED"/>
    <property type="match status" value="1"/>
</dbReference>
<dbReference type="InterPro" id="IPR035472">
    <property type="entry name" value="RpiR-like_SIS"/>
</dbReference>
<feature type="domain" description="HTH rpiR-type" evidence="4">
    <location>
        <begin position="1"/>
        <end position="75"/>
    </location>
</feature>
<evidence type="ECO:0000256" key="2">
    <source>
        <dbReference type="ARBA" id="ARBA00023125"/>
    </source>
</evidence>
<dbReference type="GO" id="GO:0003700">
    <property type="term" value="F:DNA-binding transcription factor activity"/>
    <property type="evidence" value="ECO:0007669"/>
    <property type="project" value="InterPro"/>
</dbReference>
<keyword evidence="2" id="KW-0238">DNA-binding</keyword>
<feature type="domain" description="SIS" evidence="5">
    <location>
        <begin position="101"/>
        <end position="244"/>
    </location>
</feature>
<evidence type="ECO:0000256" key="3">
    <source>
        <dbReference type="ARBA" id="ARBA00023163"/>
    </source>
</evidence>
<dbReference type="OrthoDB" id="1648815at2"/>
<evidence type="ECO:0000259" key="5">
    <source>
        <dbReference type="PROSITE" id="PS51464"/>
    </source>
</evidence>
<dbReference type="InterPro" id="IPR046348">
    <property type="entry name" value="SIS_dom_sf"/>
</dbReference>
<dbReference type="Gene3D" id="3.40.50.10490">
    <property type="entry name" value="Glucose-6-phosphate isomerase like protein, domain 1"/>
    <property type="match status" value="1"/>
</dbReference>
<evidence type="ECO:0000313" key="6">
    <source>
        <dbReference type="EMBL" id="MQW38685.1"/>
    </source>
</evidence>
<dbReference type="GO" id="GO:0003677">
    <property type="term" value="F:DNA binding"/>
    <property type="evidence" value="ECO:0007669"/>
    <property type="project" value="UniProtKB-KW"/>
</dbReference>
<dbReference type="CDD" id="cd05013">
    <property type="entry name" value="SIS_RpiR"/>
    <property type="match status" value="1"/>
</dbReference>
<reference evidence="6 7" key="1">
    <citation type="submission" date="2019-10" db="EMBL/GenBank/DDBJ databases">
        <authorList>
            <person name="Dong K."/>
        </authorList>
    </citation>
    <scope>NUCLEOTIDE SEQUENCE [LARGE SCALE GENOMIC DNA]</scope>
    <source>
        <strain evidence="6 7">DSM 28960</strain>
    </source>
</reference>
<dbReference type="PROSITE" id="PS51464">
    <property type="entry name" value="SIS"/>
    <property type="match status" value="1"/>
</dbReference>
<evidence type="ECO:0000313" key="7">
    <source>
        <dbReference type="Proteomes" id="UP000439550"/>
    </source>
</evidence>
<keyword evidence="7" id="KW-1185">Reference proteome</keyword>
<dbReference type="InterPro" id="IPR047640">
    <property type="entry name" value="RpiR-like"/>
</dbReference>
<dbReference type="InterPro" id="IPR000281">
    <property type="entry name" value="HTH_RpiR"/>
</dbReference>
<dbReference type="InterPro" id="IPR036388">
    <property type="entry name" value="WH-like_DNA-bd_sf"/>
</dbReference>
<keyword evidence="1" id="KW-0805">Transcription regulation</keyword>
<sequence>MAFLGKVDFMTLSETERVIYRYLSDNYEKIPILHIRDIAQESHAGTSSVMRLIKKLGYTSYPVFQAFIQEKQRETFLNMDYFDLLSTKGYPKELVEKCQDLVFEILRSKIIVFLGLGSSGSICDYAARRFATLGLNALSITDPTYPVESRLSETKRNLIIAISISGGTSEIFEILQRLKPNAEDCIASITPSQTSDIGKISHISINYEIEERRVNLHGDLTSQIPSLFIIETLSEMIYEKMMTP</sequence>
<evidence type="ECO:0000259" key="4">
    <source>
        <dbReference type="PROSITE" id="PS51071"/>
    </source>
</evidence>
<comment type="caution">
    <text evidence="6">The sequence shown here is derived from an EMBL/GenBank/DDBJ whole genome shotgun (WGS) entry which is preliminary data.</text>
</comment>
<dbReference type="Pfam" id="PF01380">
    <property type="entry name" value="SIS"/>
    <property type="match status" value="1"/>
</dbReference>
<dbReference type="SUPFAM" id="SSF46689">
    <property type="entry name" value="Homeodomain-like"/>
    <property type="match status" value="1"/>
</dbReference>
<dbReference type="GO" id="GO:1901135">
    <property type="term" value="P:carbohydrate derivative metabolic process"/>
    <property type="evidence" value="ECO:0007669"/>
    <property type="project" value="InterPro"/>
</dbReference>
<organism evidence="6 7">
    <name type="scientific">Lactococcus hircilactis</name>
    <dbReference type="NCBI Taxonomy" id="1494462"/>
    <lineage>
        <taxon>Bacteria</taxon>
        <taxon>Bacillati</taxon>
        <taxon>Bacillota</taxon>
        <taxon>Bacilli</taxon>
        <taxon>Lactobacillales</taxon>
        <taxon>Streptococcaceae</taxon>
        <taxon>Lactococcus</taxon>
    </lineage>
</organism>
<dbReference type="GO" id="GO:0097367">
    <property type="term" value="F:carbohydrate derivative binding"/>
    <property type="evidence" value="ECO:0007669"/>
    <property type="project" value="InterPro"/>
</dbReference>
<dbReference type="Proteomes" id="UP000439550">
    <property type="component" value="Unassembled WGS sequence"/>
</dbReference>
<keyword evidence="3" id="KW-0804">Transcription</keyword>
<name>A0A7X1Z8Z0_9LACT</name>
<gene>
    <name evidence="6" type="ORF">GHI93_01805</name>
</gene>
<dbReference type="InterPro" id="IPR009057">
    <property type="entry name" value="Homeodomain-like_sf"/>
</dbReference>
<dbReference type="SUPFAM" id="SSF53697">
    <property type="entry name" value="SIS domain"/>
    <property type="match status" value="1"/>
</dbReference>
<dbReference type="PROSITE" id="PS51071">
    <property type="entry name" value="HTH_RPIR"/>
    <property type="match status" value="1"/>
</dbReference>
<dbReference type="AlphaFoldDB" id="A0A7X1Z8Z0"/>
<dbReference type="PANTHER" id="PTHR30514">
    <property type="entry name" value="GLUCOKINASE"/>
    <property type="match status" value="1"/>
</dbReference>
<accession>A0A7X1Z8Z0</accession>
<dbReference type="EMBL" id="WITJ01000002">
    <property type="protein sequence ID" value="MQW38685.1"/>
    <property type="molecule type" value="Genomic_DNA"/>
</dbReference>
<evidence type="ECO:0000256" key="1">
    <source>
        <dbReference type="ARBA" id="ARBA00023015"/>
    </source>
</evidence>
<proteinExistence type="predicted"/>
<dbReference type="InterPro" id="IPR001347">
    <property type="entry name" value="SIS_dom"/>
</dbReference>
<dbReference type="RefSeq" id="WP_153495047.1">
    <property type="nucleotide sequence ID" value="NZ_CAXYUY010000009.1"/>
</dbReference>
<dbReference type="Gene3D" id="1.10.10.10">
    <property type="entry name" value="Winged helix-like DNA-binding domain superfamily/Winged helix DNA-binding domain"/>
    <property type="match status" value="1"/>
</dbReference>